<dbReference type="NCBIfam" id="TIGR01488">
    <property type="entry name" value="HAD-SF-IB"/>
    <property type="match status" value="1"/>
</dbReference>
<evidence type="ECO:0000256" key="3">
    <source>
        <dbReference type="ARBA" id="ARBA00022801"/>
    </source>
</evidence>
<dbReference type="Gene3D" id="3.40.50.1000">
    <property type="entry name" value="HAD superfamily/HAD-like"/>
    <property type="match status" value="1"/>
</dbReference>
<dbReference type="Pfam" id="PF12710">
    <property type="entry name" value="HAD"/>
    <property type="match status" value="1"/>
</dbReference>
<dbReference type="HAMAP" id="MF_01680">
    <property type="entry name" value="Salvage_MtnX"/>
    <property type="match status" value="1"/>
</dbReference>
<gene>
    <name evidence="5 7" type="primary">mtnX</name>
    <name evidence="6" type="ORF">LS41612_02335</name>
    <name evidence="7" type="ORF">NCTC10338_04325</name>
</gene>
<dbReference type="InterPro" id="IPR050582">
    <property type="entry name" value="HAD-like_SerB"/>
</dbReference>
<comment type="function">
    <text evidence="5">Dephosphorylates 2-hydroxy-3-keto-5-methylthiopentenyl-1-phosphate (HK-MTPenyl-1-P) yielding 1,2-dihydroxy-3-keto-5-methylthiopentene (DHK-MTPene).</text>
</comment>
<accession>A0A2S0JVP4</accession>
<evidence type="ECO:0000256" key="5">
    <source>
        <dbReference type="HAMAP-Rule" id="MF_01680"/>
    </source>
</evidence>
<dbReference type="InterPro" id="IPR006384">
    <property type="entry name" value="HAD_hydro_PyrdxlP_Pase-like"/>
</dbReference>
<organism evidence="6 8">
    <name type="scientific">Lysinibacillus sphaericus</name>
    <name type="common">Bacillus sphaericus</name>
    <dbReference type="NCBI Taxonomy" id="1421"/>
    <lineage>
        <taxon>Bacteria</taxon>
        <taxon>Bacillati</taxon>
        <taxon>Bacillota</taxon>
        <taxon>Bacilli</taxon>
        <taxon>Bacillales</taxon>
        <taxon>Bacillaceae</taxon>
        <taxon>Lysinibacillus</taxon>
    </lineage>
</organism>
<dbReference type="UniPathway" id="UPA00904">
    <property type="reaction ID" value="UER00877"/>
</dbReference>
<evidence type="ECO:0000313" key="6">
    <source>
        <dbReference type="EMBL" id="AVK95212.1"/>
    </source>
</evidence>
<dbReference type="SUPFAM" id="SSF56784">
    <property type="entry name" value="HAD-like"/>
    <property type="match status" value="1"/>
</dbReference>
<dbReference type="Proteomes" id="UP000255295">
    <property type="component" value="Unassembled WGS sequence"/>
</dbReference>
<evidence type="ECO:0000313" key="9">
    <source>
        <dbReference type="Proteomes" id="UP000255295"/>
    </source>
</evidence>
<comment type="similarity">
    <text evidence="1">Belongs to the HAD-like hydrolase superfamily. SerB family.</text>
</comment>
<evidence type="ECO:0000256" key="1">
    <source>
        <dbReference type="ARBA" id="ARBA00009184"/>
    </source>
</evidence>
<keyword evidence="3 5" id="KW-0378">Hydrolase</keyword>
<dbReference type="InterPro" id="IPR023214">
    <property type="entry name" value="HAD_sf"/>
</dbReference>
<dbReference type="RefSeq" id="WP_024361357.1">
    <property type="nucleotide sequence ID" value="NZ_BJNS01000022.1"/>
</dbReference>
<evidence type="ECO:0000313" key="8">
    <source>
        <dbReference type="Proteomes" id="UP000238825"/>
    </source>
</evidence>
<dbReference type="GO" id="GO:0000287">
    <property type="term" value="F:magnesium ion binding"/>
    <property type="evidence" value="ECO:0007669"/>
    <property type="project" value="TreeGrafter"/>
</dbReference>
<keyword evidence="2 5" id="KW-0028">Amino-acid biosynthesis</keyword>
<evidence type="ECO:0000256" key="2">
    <source>
        <dbReference type="ARBA" id="ARBA00022605"/>
    </source>
</evidence>
<dbReference type="NCBIfam" id="TIGR01489">
    <property type="entry name" value="DKMTPPase-SF"/>
    <property type="match status" value="1"/>
</dbReference>
<dbReference type="GO" id="GO:0006564">
    <property type="term" value="P:L-serine biosynthetic process"/>
    <property type="evidence" value="ECO:0007669"/>
    <property type="project" value="TreeGrafter"/>
</dbReference>
<dbReference type="EMBL" id="CP019980">
    <property type="protein sequence ID" value="AVK95212.1"/>
    <property type="molecule type" value="Genomic_DNA"/>
</dbReference>
<dbReference type="PANTHER" id="PTHR43344:SF21">
    <property type="entry name" value="POLYOL PHOSPHATE PHOSPHATASE PYP1"/>
    <property type="match status" value="1"/>
</dbReference>
<evidence type="ECO:0000313" key="7">
    <source>
        <dbReference type="EMBL" id="SUV19338.1"/>
    </source>
</evidence>
<dbReference type="EMBL" id="UFSZ01000001">
    <property type="protein sequence ID" value="SUV19338.1"/>
    <property type="molecule type" value="Genomic_DNA"/>
</dbReference>
<dbReference type="InterPro" id="IPR036412">
    <property type="entry name" value="HAD-like_sf"/>
</dbReference>
<keyword evidence="4 5" id="KW-0486">Methionine biosynthesis</keyword>
<dbReference type="AlphaFoldDB" id="A0A2S0JVP4"/>
<dbReference type="GO" id="GO:0019509">
    <property type="term" value="P:L-methionine salvage from methylthioadenosine"/>
    <property type="evidence" value="ECO:0007669"/>
    <property type="project" value="UniProtKB-UniRule"/>
</dbReference>
<dbReference type="Gene3D" id="3.90.1470.20">
    <property type="match status" value="1"/>
</dbReference>
<dbReference type="GeneID" id="48275021"/>
<dbReference type="GO" id="GO:0005737">
    <property type="term" value="C:cytoplasm"/>
    <property type="evidence" value="ECO:0007669"/>
    <property type="project" value="TreeGrafter"/>
</dbReference>
<dbReference type="NCBIfam" id="NF007103">
    <property type="entry name" value="PRK09552.1"/>
    <property type="match status" value="1"/>
</dbReference>
<comment type="pathway">
    <text evidence="5">Amino-acid biosynthesis; L-methionine biosynthesis via salvage pathway; L-methionine from S-methyl-5-thio-alpha-D-ribose 1-phosphate: step 4/6.</text>
</comment>
<comment type="similarity">
    <text evidence="5">Belongs to the HAD-like hydrolase superfamily. MtnX family.</text>
</comment>
<protein>
    <recommendedName>
        <fullName evidence="5">2-hydroxy-3-keto-5-methylthiopentenyl-1-phosphate phosphatase</fullName>
        <shortName evidence="5">HK-MTPenyl-1-P phosphatase</shortName>
        <ecNumber evidence="5">3.1.3.87</ecNumber>
    </recommendedName>
</protein>
<comment type="catalytic activity">
    <reaction evidence="5">
        <text>2-hydroxy-5-methylsulfanyl-3-oxopent-1-enyl phosphate + H2O = 1,2-dihydroxy-5-(methylsulfanyl)pent-1-en-3-one + phosphate</text>
        <dbReference type="Rhea" id="RHEA:14481"/>
        <dbReference type="ChEBI" id="CHEBI:15377"/>
        <dbReference type="ChEBI" id="CHEBI:43474"/>
        <dbReference type="ChEBI" id="CHEBI:49252"/>
        <dbReference type="ChEBI" id="CHEBI:59505"/>
        <dbReference type="EC" id="3.1.3.87"/>
    </reaction>
</comment>
<dbReference type="CDD" id="cd07524">
    <property type="entry name" value="HAD_Pase"/>
    <property type="match status" value="1"/>
</dbReference>
<proteinExistence type="inferred from homology"/>
<reference evidence="7 9" key="2">
    <citation type="submission" date="2018-06" db="EMBL/GenBank/DDBJ databases">
        <authorList>
            <consortium name="Pathogen Informatics"/>
            <person name="Doyle S."/>
        </authorList>
    </citation>
    <scope>NUCLEOTIDE SEQUENCE [LARGE SCALE GENOMIC DNA]</scope>
    <source>
        <strain evidence="7 9">NCTC10338</strain>
    </source>
</reference>
<dbReference type="GO" id="GO:0036424">
    <property type="term" value="F:L-phosphoserine phosphatase activity"/>
    <property type="evidence" value="ECO:0007669"/>
    <property type="project" value="TreeGrafter"/>
</dbReference>
<reference evidence="6 8" key="1">
    <citation type="submission" date="2017-03" db="EMBL/GenBank/DDBJ databases">
        <title>The whole genome sequencing and assembly of Lysinibacillus sphaericus DSM 28T strain.</title>
        <authorList>
            <person name="Lee Y.-J."/>
            <person name="Yi H."/>
            <person name="Bahn Y.-S."/>
            <person name="Kim J.F."/>
            <person name="Lee D.-W."/>
        </authorList>
    </citation>
    <scope>NUCLEOTIDE SEQUENCE [LARGE SCALE GENOMIC DNA]</scope>
    <source>
        <strain evidence="6 8">DSM 28</strain>
    </source>
</reference>
<name>A0A2S0JVP4_LYSSH</name>
<sequence length="221" mass="25041">MKPIIFCDFDGTITETDNIVSLMTHFVPEQSEKIAKAMMAQTISFKDGITAMFELLSTNQKDDIIQYLLETAVIREGFREFVHYAQEHNIPFYIVSGGVDFFIQPMLEKFGPFSGVYCNSADFSGEQITIVYLNSCDAQCAKFTTQSCGCCKPTVMRKVTQPDHFKIVIGDSISDFEAAKQADLVLAREQLLDHCKDLQVPYEPFNTFYDCLETVKKLIEV</sequence>
<evidence type="ECO:0000256" key="4">
    <source>
        <dbReference type="ARBA" id="ARBA00023167"/>
    </source>
</evidence>
<dbReference type="InterPro" id="IPR017718">
    <property type="entry name" value="HAD-SF_hydro_IB_MtnX"/>
</dbReference>
<dbReference type="GO" id="GO:0043716">
    <property type="term" value="F:2-hydroxy-3-keto-5-methylthiopentenyl-1-phosphate phosphatase activity"/>
    <property type="evidence" value="ECO:0007669"/>
    <property type="project" value="UniProtKB-UniRule"/>
</dbReference>
<dbReference type="Proteomes" id="UP000238825">
    <property type="component" value="Chromosome"/>
</dbReference>
<dbReference type="EC" id="3.1.3.87" evidence="5"/>
<dbReference type="PANTHER" id="PTHR43344">
    <property type="entry name" value="PHOSPHOSERINE PHOSPHATASE"/>
    <property type="match status" value="1"/>
</dbReference>